<name>A0AB39BT85_9BACI</name>
<gene>
    <name evidence="10" type="ORF">AB3N04_18040</name>
</gene>
<dbReference type="SUPFAM" id="SSF56519">
    <property type="entry name" value="Penicillin binding protein dimerisation domain"/>
    <property type="match status" value="1"/>
</dbReference>
<evidence type="ECO:0000256" key="3">
    <source>
        <dbReference type="ARBA" id="ARBA00007171"/>
    </source>
</evidence>
<dbReference type="CDD" id="cd06576">
    <property type="entry name" value="PASTA_Pbp2x-like_1"/>
    <property type="match status" value="1"/>
</dbReference>
<dbReference type="Pfam" id="PF00905">
    <property type="entry name" value="Transpeptidase"/>
    <property type="match status" value="1"/>
</dbReference>
<dbReference type="RefSeq" id="WP_368503985.1">
    <property type="nucleotide sequence ID" value="NZ_CP162551.1"/>
</dbReference>
<dbReference type="Gene3D" id="3.30.70.2110">
    <property type="match status" value="1"/>
</dbReference>
<dbReference type="AlphaFoldDB" id="A0AB39BT85"/>
<reference evidence="10" key="1">
    <citation type="submission" date="2024-07" db="EMBL/GenBank/DDBJ databases">
        <title>Identification and characteristics of an arsenic-resistant bacterial isolate, which belongs to a novel species.</title>
        <authorList>
            <person name="Juszczyk A."/>
            <person name="Kowalczyk A."/>
            <person name="Was K."/>
            <person name="Kosowicz W."/>
            <person name="Budzyn A."/>
            <person name="Latowski D."/>
        </authorList>
    </citation>
    <scope>NUCLEOTIDE SEQUENCE</scope>
    <source>
        <strain evidence="10">As8PL</strain>
    </source>
</reference>
<keyword evidence="5 8" id="KW-0472">Membrane</keyword>
<dbReference type="EMBL" id="CP162551">
    <property type="protein sequence ID" value="XDI36556.1"/>
    <property type="molecule type" value="Genomic_DNA"/>
</dbReference>
<evidence type="ECO:0000256" key="2">
    <source>
        <dbReference type="ARBA" id="ARBA00004752"/>
    </source>
</evidence>
<protein>
    <recommendedName>
        <fullName evidence="4">serine-type D-Ala-D-Ala carboxypeptidase</fullName>
        <ecNumber evidence="4">3.4.16.4</ecNumber>
    </recommendedName>
</protein>
<comment type="subcellular location">
    <subcellularLocation>
        <location evidence="1">Membrane</location>
    </subcellularLocation>
</comment>
<evidence type="ECO:0000259" key="9">
    <source>
        <dbReference type="PROSITE" id="PS51178"/>
    </source>
</evidence>
<evidence type="ECO:0000256" key="6">
    <source>
        <dbReference type="ARBA" id="ARBA00034000"/>
    </source>
</evidence>
<dbReference type="GO" id="GO:0008658">
    <property type="term" value="F:penicillin binding"/>
    <property type="evidence" value="ECO:0007669"/>
    <property type="project" value="InterPro"/>
</dbReference>
<feature type="transmembrane region" description="Helical" evidence="8">
    <location>
        <begin position="12"/>
        <end position="32"/>
    </location>
</feature>
<dbReference type="GO" id="GO:0071555">
    <property type="term" value="P:cell wall organization"/>
    <property type="evidence" value="ECO:0007669"/>
    <property type="project" value="TreeGrafter"/>
</dbReference>
<dbReference type="CDD" id="cd06575">
    <property type="entry name" value="PASTA_Pbp2x-like_2"/>
    <property type="match status" value="1"/>
</dbReference>
<dbReference type="InterPro" id="IPR012338">
    <property type="entry name" value="Beta-lactam/transpept-like"/>
</dbReference>
<dbReference type="Pfam" id="PF03717">
    <property type="entry name" value="PBP_dimer"/>
    <property type="match status" value="1"/>
</dbReference>
<dbReference type="SMART" id="SM00740">
    <property type="entry name" value="PASTA"/>
    <property type="match status" value="2"/>
</dbReference>
<dbReference type="InterPro" id="IPR050515">
    <property type="entry name" value="Beta-lactam/transpept"/>
</dbReference>
<evidence type="ECO:0000256" key="7">
    <source>
        <dbReference type="SAM" id="MobiDB-lite"/>
    </source>
</evidence>
<comment type="catalytic activity">
    <reaction evidence="6">
        <text>Preferential cleavage: (Ac)2-L-Lys-D-Ala-|-D-Ala. Also transpeptidation of peptidyl-alanyl moieties that are N-acyl substituents of D-alanine.</text>
        <dbReference type="EC" id="3.4.16.4"/>
    </reaction>
</comment>
<dbReference type="Gene3D" id="3.90.1310.10">
    <property type="entry name" value="Penicillin-binding protein 2a (Domain 2)"/>
    <property type="match status" value="1"/>
</dbReference>
<keyword evidence="8" id="KW-1133">Transmembrane helix</keyword>
<evidence type="ECO:0000313" key="10">
    <source>
        <dbReference type="EMBL" id="XDI36556.1"/>
    </source>
</evidence>
<dbReference type="InterPro" id="IPR001460">
    <property type="entry name" value="PCN-bd_Tpept"/>
</dbReference>
<dbReference type="EC" id="3.4.16.4" evidence="4"/>
<dbReference type="GO" id="GO:0005886">
    <property type="term" value="C:plasma membrane"/>
    <property type="evidence" value="ECO:0007669"/>
    <property type="project" value="TreeGrafter"/>
</dbReference>
<dbReference type="GO" id="GO:0009002">
    <property type="term" value="F:serine-type D-Ala-D-Ala carboxypeptidase activity"/>
    <property type="evidence" value="ECO:0007669"/>
    <property type="project" value="UniProtKB-EC"/>
</dbReference>
<dbReference type="PANTHER" id="PTHR30627">
    <property type="entry name" value="PEPTIDOGLYCAN D,D-TRANSPEPTIDASE"/>
    <property type="match status" value="1"/>
</dbReference>
<dbReference type="InterPro" id="IPR005311">
    <property type="entry name" value="PBP_dimer"/>
</dbReference>
<evidence type="ECO:0000256" key="1">
    <source>
        <dbReference type="ARBA" id="ARBA00004370"/>
    </source>
</evidence>
<keyword evidence="8" id="KW-0812">Transmembrane</keyword>
<evidence type="ECO:0000256" key="4">
    <source>
        <dbReference type="ARBA" id="ARBA00012448"/>
    </source>
</evidence>
<comment type="similarity">
    <text evidence="3">Belongs to the transpeptidase family.</text>
</comment>
<dbReference type="SUPFAM" id="SSF54184">
    <property type="entry name" value="Penicillin-binding protein 2x (pbp-2x), c-terminal domain"/>
    <property type="match status" value="2"/>
</dbReference>
<dbReference type="SUPFAM" id="SSF56601">
    <property type="entry name" value="beta-lactamase/transpeptidase-like"/>
    <property type="match status" value="1"/>
</dbReference>
<dbReference type="InterPro" id="IPR036138">
    <property type="entry name" value="PBP_dimer_sf"/>
</dbReference>
<dbReference type="PROSITE" id="PS51178">
    <property type="entry name" value="PASTA"/>
    <property type="match status" value="1"/>
</dbReference>
<evidence type="ECO:0000256" key="5">
    <source>
        <dbReference type="ARBA" id="ARBA00023136"/>
    </source>
</evidence>
<evidence type="ECO:0000256" key="8">
    <source>
        <dbReference type="SAM" id="Phobius"/>
    </source>
</evidence>
<comment type="pathway">
    <text evidence="2">Cell wall biogenesis; peptidoglycan biosynthesis.</text>
</comment>
<dbReference type="PANTHER" id="PTHR30627:SF26">
    <property type="entry name" value="PENICILLIN-BINDING PROTEIN 2B"/>
    <property type="match status" value="1"/>
</dbReference>
<sequence length="741" mass="82143">MEIKRAATNVRAVVILASFLVLFAILMGRFTYIQVTKEVKGQELATMGEERWSKEQVIEGKRGTIFDRRGSALAEELNSYNVFAILSADYPNHVVDPKETANKLAPHISMEQADLERILSTEGRFQVELGAGARNLTHAEMEEIKALNLEGIMFSEEPRRYYPKQTYASHVIGYTESNMETARMGLERSLDEYLRAEDGLVQYQSDRRGVPLPNATRHVTAPKNGHDVYLTLDSNIQTALEQVMTQVNEQYEPEKMIAIVADPKTGEILAMSNRPSFNPNRYQDISNYMNYAVSNHYEPGSTMKIFTMAAAIEEGVYNGEDTFMSGQLNVGPNTVSDHNGGRGWGTISFDEGMLRSSNVAFTKIALDQLGPEKLYEYLNRFGFDQPTGIDLPNEATSLIANQYKYDAAATAFGQGTAVTPIQQIQAATAIANGGEMMKPYVIDRIVDSETSETIEQKEPQVVGNPISSDTSKQMLDIMGEVVTSSVGTGKPYYIEGFDVAGKTGTAQIPNPNAPGYIRGHGENIFSFIGMAPKDDPKLVVYVAVERPNLQSFESGSEPSAKIFNTIMKQSLQYLNITPTLEEITEEAEDGYVTREFKGEKTNDVKEELESEGFEVYVLGDGSKITKQAPEGDQALMEGEKVFLFTEGETFEMPDVTGWSNRDVLKLARVTDITPNIFGSGFVVSQSIEPGKEISIGENIVFELANLEEIHEMDDVEEGEEALEETDEELEGEEEEEVQVGE</sequence>
<organism evidence="10">
    <name type="scientific">Alkalihalophilus sp. As8PL</name>
    <dbReference type="NCBI Taxonomy" id="3237103"/>
    <lineage>
        <taxon>Bacteria</taxon>
        <taxon>Bacillati</taxon>
        <taxon>Bacillota</taxon>
        <taxon>Bacilli</taxon>
        <taxon>Bacillales</taxon>
        <taxon>Bacillaceae</taxon>
        <taxon>Alkalihalophilus</taxon>
    </lineage>
</organism>
<feature type="region of interest" description="Disordered" evidence="7">
    <location>
        <begin position="713"/>
        <end position="741"/>
    </location>
</feature>
<proteinExistence type="inferred from homology"/>
<dbReference type="Pfam" id="PF03793">
    <property type="entry name" value="PASTA"/>
    <property type="match status" value="2"/>
</dbReference>
<dbReference type="Gene3D" id="3.40.710.10">
    <property type="entry name" value="DD-peptidase/beta-lactamase superfamily"/>
    <property type="match status" value="1"/>
</dbReference>
<dbReference type="InterPro" id="IPR005543">
    <property type="entry name" value="PASTA_dom"/>
</dbReference>
<feature type="domain" description="PASTA" evidence="9">
    <location>
        <begin position="647"/>
        <end position="705"/>
    </location>
</feature>
<accession>A0AB39BT85</accession>